<dbReference type="PROSITE" id="PS51444">
    <property type="entry name" value="FH2"/>
    <property type="match status" value="1"/>
</dbReference>
<dbReference type="InterPro" id="IPR015425">
    <property type="entry name" value="FH2_Formin"/>
</dbReference>
<evidence type="ECO:0000259" key="3">
    <source>
        <dbReference type="PROSITE" id="PS51444"/>
    </source>
</evidence>
<dbReference type="WBParaSite" id="SVE_0943700.1">
    <property type="protein sequence ID" value="SVE_0943700.1"/>
    <property type="gene ID" value="SVE_0943700"/>
</dbReference>
<dbReference type="SUPFAM" id="SSF101447">
    <property type="entry name" value="Formin homology 2 domain (FH2 domain)"/>
    <property type="match status" value="1"/>
</dbReference>
<accession>A0A0K0FK73</accession>
<dbReference type="PANTHER" id="PTHR46345">
    <property type="entry name" value="INVERTED FORMIN-2"/>
    <property type="match status" value="1"/>
</dbReference>
<feature type="region of interest" description="Disordered" evidence="2">
    <location>
        <begin position="488"/>
        <end position="549"/>
    </location>
</feature>
<reference evidence="4" key="1">
    <citation type="submission" date="2014-07" db="EMBL/GenBank/DDBJ databases">
        <authorList>
            <person name="Martin A.A"/>
            <person name="De Silva N."/>
        </authorList>
    </citation>
    <scope>NUCLEOTIDE SEQUENCE</scope>
</reference>
<proteinExistence type="predicted"/>
<evidence type="ECO:0000313" key="4">
    <source>
        <dbReference type="Proteomes" id="UP000035680"/>
    </source>
</evidence>
<feature type="coiled-coil region" evidence="1">
    <location>
        <begin position="878"/>
        <end position="912"/>
    </location>
</feature>
<dbReference type="Pfam" id="PF02181">
    <property type="entry name" value="FH2"/>
    <property type="match status" value="1"/>
</dbReference>
<feature type="compositionally biased region" description="Polar residues" evidence="2">
    <location>
        <begin position="410"/>
        <end position="420"/>
    </location>
</feature>
<feature type="region of interest" description="Disordered" evidence="2">
    <location>
        <begin position="387"/>
        <end position="445"/>
    </location>
</feature>
<dbReference type="STRING" id="75913.A0A0K0FK73"/>
<evidence type="ECO:0000256" key="2">
    <source>
        <dbReference type="SAM" id="MobiDB-lite"/>
    </source>
</evidence>
<keyword evidence="1" id="KW-0175">Coiled coil</keyword>
<organism evidence="4 5">
    <name type="scientific">Strongyloides venezuelensis</name>
    <name type="common">Threadworm</name>
    <dbReference type="NCBI Taxonomy" id="75913"/>
    <lineage>
        <taxon>Eukaryota</taxon>
        <taxon>Metazoa</taxon>
        <taxon>Ecdysozoa</taxon>
        <taxon>Nematoda</taxon>
        <taxon>Chromadorea</taxon>
        <taxon>Rhabditida</taxon>
        <taxon>Tylenchina</taxon>
        <taxon>Panagrolaimomorpha</taxon>
        <taxon>Strongyloidoidea</taxon>
        <taxon>Strongyloididae</taxon>
        <taxon>Strongyloides</taxon>
    </lineage>
</organism>
<feature type="compositionally biased region" description="Polar residues" evidence="2">
    <location>
        <begin position="536"/>
        <end position="549"/>
    </location>
</feature>
<dbReference type="PANTHER" id="PTHR46345:SF8">
    <property type="entry name" value="FORMIN 3, ISOFORM B"/>
    <property type="match status" value="1"/>
</dbReference>
<dbReference type="InterPro" id="IPR042201">
    <property type="entry name" value="FH2_Formin_sf"/>
</dbReference>
<protein>
    <submittedName>
        <fullName evidence="5">FH2 domain-containing protein</fullName>
    </submittedName>
</protein>
<dbReference type="AlphaFoldDB" id="A0A0K0FK73"/>
<reference evidence="5" key="2">
    <citation type="submission" date="2015-08" db="UniProtKB">
        <authorList>
            <consortium name="WormBaseParasite"/>
        </authorList>
    </citation>
    <scope>IDENTIFICATION</scope>
</reference>
<name>A0A0K0FK73_STRVS</name>
<evidence type="ECO:0000256" key="1">
    <source>
        <dbReference type="SAM" id="Coils"/>
    </source>
</evidence>
<dbReference type="Proteomes" id="UP000035680">
    <property type="component" value="Unassembled WGS sequence"/>
</dbReference>
<evidence type="ECO:0000313" key="5">
    <source>
        <dbReference type="WBParaSite" id="SVE_0943700.1"/>
    </source>
</evidence>
<sequence>MGRSAKRRKQIKDKKNSLVAQHLTAIQTKICQLENGKERCIQNISPDKCGDVEVKEDCNQKKVKFDKSLESKNRIVGQEKEYMTPKNTNPPVIKMVLKSILELADKNRDSDSKAESMKTINNTLQNISNFLQRQIFRNILLQMGLKDLLPYLIRYNNHQLNHEVMQFENQRKIENSVELTKIGKHPLNVFSEAYVSLLDVHDAKDDLMAMIENISKGLLTPKEIKKCYAYLSKQSNDVMVQTDVISDESYLNEANSVENSDSDKENSSTIHDQKHFNVLLKKKNKSLHDTKINLVQLDLHTYDVLEDKEIKKVNSQPTCHLCQKCLKSFCDIEVQTEKIDDKKMIPIPPPLPAGFSSNIKSNMTNYENVSENHNDLTRNSEYDLKDNIPLSETNSQSKIPLPPPLPGVKANSSKSPSLSGTKKMPPPAPPLPGAKSIPLAPPLPEVKSIPPPAPLLPGVKSIPPPAPPLPGTKSIPLAPLLPGVKSIPPPAPPLPGTKSIPLAPPLPGAKGAPPPAPPLPGALPNMNDSKTIEMKGTSQTSAGFSKTPPNSFLTNVSSLNAIHCSNSRSSVTYSKTKKTNTIQWTAVRNQVIINNKTIWNHFVEPDFPQDQREKLENMFERTKVVPKKVISKSIETKKISPNRNDTINKNSTGGLSEKRSLNLGIVLSRFKGIKGFDLVDALEKAQSSTFDIDTIQNLLVHYPTKEEREFFGKIESKEGLNNNEAFVWGVSRKPNLRLKLELMVFEANTINDIQNFTKSGEQCLSACEKLMGNESVDQFFFKCLQFGNFLNQSTFAAGAQGFTLQSLLPTLQTKGTGTKSSSRMVDLLAEVADEVIFKVLDILPLLKEVKTFVMSEFEGAVKKLKNHILTIKKRVEMADGADELKNEYTELLNNYQNQCAKIENTMIEIKKYELDLQQFFCADSLKLEEILCIFLQAFTLFETAKKMFVSKTARIEKTYKLGNTKPLHVIRKTITKTDLKKNADIYNFIDMLNNSYV</sequence>
<dbReference type="Gene3D" id="1.20.58.2220">
    <property type="entry name" value="Formin, FH2 domain"/>
    <property type="match status" value="1"/>
</dbReference>
<keyword evidence="4" id="KW-1185">Reference proteome</keyword>
<feature type="compositionally biased region" description="Pro residues" evidence="2">
    <location>
        <begin position="502"/>
        <end position="521"/>
    </location>
</feature>
<feature type="domain" description="FH2" evidence="3">
    <location>
        <begin position="569"/>
        <end position="967"/>
    </location>
</feature>
<dbReference type="SMART" id="SM00498">
    <property type="entry name" value="FH2"/>
    <property type="match status" value="1"/>
</dbReference>